<accession>A0A4Y2BVJ0</accession>
<proteinExistence type="predicted"/>
<gene>
    <name evidence="1" type="ORF">AVEN_227173_1</name>
</gene>
<dbReference type="Proteomes" id="UP000499080">
    <property type="component" value="Unassembled WGS sequence"/>
</dbReference>
<evidence type="ECO:0000313" key="1">
    <source>
        <dbReference type="EMBL" id="GBL95953.1"/>
    </source>
</evidence>
<organism evidence="1 2">
    <name type="scientific">Araneus ventricosus</name>
    <name type="common">Orbweaver spider</name>
    <name type="synonym">Epeira ventricosa</name>
    <dbReference type="NCBI Taxonomy" id="182803"/>
    <lineage>
        <taxon>Eukaryota</taxon>
        <taxon>Metazoa</taxon>
        <taxon>Ecdysozoa</taxon>
        <taxon>Arthropoda</taxon>
        <taxon>Chelicerata</taxon>
        <taxon>Arachnida</taxon>
        <taxon>Araneae</taxon>
        <taxon>Araneomorphae</taxon>
        <taxon>Entelegynae</taxon>
        <taxon>Araneoidea</taxon>
        <taxon>Araneidae</taxon>
        <taxon>Araneus</taxon>
    </lineage>
</organism>
<comment type="caution">
    <text evidence="1">The sequence shown here is derived from an EMBL/GenBank/DDBJ whole genome shotgun (WGS) entry which is preliminary data.</text>
</comment>
<reference evidence="1 2" key="1">
    <citation type="journal article" date="2019" name="Sci. Rep.">
        <title>Orb-weaving spider Araneus ventricosus genome elucidates the spidroin gene catalogue.</title>
        <authorList>
            <person name="Kono N."/>
            <person name="Nakamura H."/>
            <person name="Ohtoshi R."/>
            <person name="Moran D.A.P."/>
            <person name="Shinohara A."/>
            <person name="Yoshida Y."/>
            <person name="Fujiwara M."/>
            <person name="Mori M."/>
            <person name="Tomita M."/>
            <person name="Arakawa K."/>
        </authorList>
    </citation>
    <scope>NUCLEOTIDE SEQUENCE [LARGE SCALE GENOMIC DNA]</scope>
</reference>
<keyword evidence="2" id="KW-1185">Reference proteome</keyword>
<protein>
    <submittedName>
        <fullName evidence="1">Uncharacterized protein</fullName>
    </submittedName>
</protein>
<name>A0A4Y2BVJ0_ARAVE</name>
<sequence length="154" mass="17403">MVSSNIFSTEEEVYRPGVSKISMGQTLSHCSGVEIYGGMSIWSTWFTLLKLRGLSQNTPRDFVVNCDKTSHASEPGIKPAFVGLEGKCNNHYTGRGYTGWDRQFIKSFPTTILREWFPKRFARKCFREQAMESEMATFPQPSLLSGQGFLSVLK</sequence>
<dbReference type="EMBL" id="BGPR01000115">
    <property type="protein sequence ID" value="GBL95953.1"/>
    <property type="molecule type" value="Genomic_DNA"/>
</dbReference>
<dbReference type="AlphaFoldDB" id="A0A4Y2BVJ0"/>
<evidence type="ECO:0000313" key="2">
    <source>
        <dbReference type="Proteomes" id="UP000499080"/>
    </source>
</evidence>